<reference evidence="1 2" key="1">
    <citation type="journal article" date="2019" name="Genome Biol. Evol.">
        <title>Insights into the evolution of the New World diploid cottons (Gossypium, subgenus Houzingenia) based on genome sequencing.</title>
        <authorList>
            <person name="Grover C.E."/>
            <person name="Arick M.A. 2nd"/>
            <person name="Thrash A."/>
            <person name="Conover J.L."/>
            <person name="Sanders W.S."/>
            <person name="Peterson D.G."/>
            <person name="Frelichowski J.E."/>
            <person name="Scheffler J.A."/>
            <person name="Scheffler B.E."/>
            <person name="Wendel J.F."/>
        </authorList>
    </citation>
    <scope>NUCLEOTIDE SEQUENCE [LARGE SCALE GENOMIC DNA]</scope>
    <source>
        <strain evidence="1">1</strain>
        <tissue evidence="1">Leaf</tissue>
    </source>
</reference>
<keyword evidence="2" id="KW-1185">Reference proteome</keyword>
<dbReference type="AlphaFoldDB" id="A0A7J9M1X1"/>
<comment type="caution">
    <text evidence="1">The sequence shown here is derived from an EMBL/GenBank/DDBJ whole genome shotgun (WGS) entry which is preliminary data.</text>
</comment>
<accession>A0A7J9M1X1</accession>
<organism evidence="1 2">
    <name type="scientific">Gossypium schwendimanii</name>
    <name type="common">Cotton</name>
    <dbReference type="NCBI Taxonomy" id="34291"/>
    <lineage>
        <taxon>Eukaryota</taxon>
        <taxon>Viridiplantae</taxon>
        <taxon>Streptophyta</taxon>
        <taxon>Embryophyta</taxon>
        <taxon>Tracheophyta</taxon>
        <taxon>Spermatophyta</taxon>
        <taxon>Magnoliopsida</taxon>
        <taxon>eudicotyledons</taxon>
        <taxon>Gunneridae</taxon>
        <taxon>Pentapetalae</taxon>
        <taxon>rosids</taxon>
        <taxon>malvids</taxon>
        <taxon>Malvales</taxon>
        <taxon>Malvaceae</taxon>
        <taxon>Malvoideae</taxon>
        <taxon>Gossypium</taxon>
    </lineage>
</organism>
<dbReference type="Proteomes" id="UP000593576">
    <property type="component" value="Unassembled WGS sequence"/>
</dbReference>
<sequence>MGRPSFAMASKSITLFSPRVARSGMVKTTLGYGVPATMIRSLFSEQPMFGSTIFPCTIEPMVLSMSFKVPLSLPFLTATSFTTTMSLLL</sequence>
<name>A0A7J9M1X1_GOSSC</name>
<protein>
    <submittedName>
        <fullName evidence="1">Uncharacterized protein</fullName>
    </submittedName>
</protein>
<dbReference type="EMBL" id="JABFAF010000009">
    <property type="protein sequence ID" value="MBA0864981.1"/>
    <property type="molecule type" value="Genomic_DNA"/>
</dbReference>
<proteinExistence type="predicted"/>
<evidence type="ECO:0000313" key="1">
    <source>
        <dbReference type="EMBL" id="MBA0864981.1"/>
    </source>
</evidence>
<dbReference type="OrthoDB" id="10396107at2759"/>
<evidence type="ECO:0000313" key="2">
    <source>
        <dbReference type="Proteomes" id="UP000593576"/>
    </source>
</evidence>
<gene>
    <name evidence="1" type="ORF">Goshw_007885</name>
</gene>